<feature type="transmembrane region" description="Helical" evidence="7">
    <location>
        <begin position="267"/>
        <end position="287"/>
    </location>
</feature>
<dbReference type="STRING" id="1070870.SAMN05444351_3949"/>
<keyword evidence="3 7" id="KW-0812">Transmembrane</keyword>
<dbReference type="GO" id="GO:0016020">
    <property type="term" value="C:membrane"/>
    <property type="evidence" value="ECO:0007669"/>
    <property type="project" value="UniProtKB-SubCell"/>
</dbReference>
<comment type="similarity">
    <text evidence="2">Belongs to the peptidase S54 family.</text>
</comment>
<dbReference type="SUPFAM" id="SSF57845">
    <property type="entry name" value="B-box zinc-binding domain"/>
    <property type="match status" value="1"/>
</dbReference>
<organism evidence="9 10">
    <name type="scientific">Geodermatophilus nigrescens</name>
    <dbReference type="NCBI Taxonomy" id="1070870"/>
    <lineage>
        <taxon>Bacteria</taxon>
        <taxon>Bacillati</taxon>
        <taxon>Actinomycetota</taxon>
        <taxon>Actinomycetes</taxon>
        <taxon>Geodermatophilales</taxon>
        <taxon>Geodermatophilaceae</taxon>
        <taxon>Geodermatophilus</taxon>
    </lineage>
</organism>
<evidence type="ECO:0000259" key="8">
    <source>
        <dbReference type="Pfam" id="PF01694"/>
    </source>
</evidence>
<dbReference type="PANTHER" id="PTHR43731">
    <property type="entry name" value="RHOMBOID PROTEASE"/>
    <property type="match status" value="1"/>
</dbReference>
<feature type="transmembrane region" description="Helical" evidence="7">
    <location>
        <begin position="216"/>
        <end position="233"/>
    </location>
</feature>
<evidence type="ECO:0000256" key="2">
    <source>
        <dbReference type="ARBA" id="ARBA00009045"/>
    </source>
</evidence>
<feature type="transmembrane region" description="Helical" evidence="7">
    <location>
        <begin position="74"/>
        <end position="94"/>
    </location>
</feature>
<evidence type="ECO:0000313" key="9">
    <source>
        <dbReference type="EMBL" id="SHH07729.1"/>
    </source>
</evidence>
<dbReference type="Gene3D" id="1.20.1540.10">
    <property type="entry name" value="Rhomboid-like"/>
    <property type="match status" value="1"/>
</dbReference>
<keyword evidence="5 7" id="KW-1133">Transmembrane helix</keyword>
<protein>
    <submittedName>
        <fullName evidence="9">Membrane associated serine protease, rhomboid family</fullName>
    </submittedName>
</protein>
<feature type="transmembrane region" description="Helical" evidence="7">
    <location>
        <begin position="132"/>
        <end position="152"/>
    </location>
</feature>
<dbReference type="InterPro" id="IPR035952">
    <property type="entry name" value="Rhomboid-like_sf"/>
</dbReference>
<dbReference type="InterPro" id="IPR022764">
    <property type="entry name" value="Peptidase_S54_rhomboid_dom"/>
</dbReference>
<dbReference type="SUPFAM" id="SSF144091">
    <property type="entry name" value="Rhomboid-like"/>
    <property type="match status" value="1"/>
</dbReference>
<feature type="domain" description="Peptidase S54 rhomboid" evidence="8">
    <location>
        <begin position="123"/>
        <end position="253"/>
    </location>
</feature>
<feature type="transmembrane region" description="Helical" evidence="7">
    <location>
        <begin position="189"/>
        <end position="209"/>
    </location>
</feature>
<keyword evidence="6 7" id="KW-0472">Membrane</keyword>
<reference evidence="9 10" key="1">
    <citation type="submission" date="2016-11" db="EMBL/GenBank/DDBJ databases">
        <authorList>
            <person name="Jaros S."/>
            <person name="Januszkiewicz K."/>
            <person name="Wedrychowicz H."/>
        </authorList>
    </citation>
    <scope>NUCLEOTIDE SEQUENCE [LARGE SCALE GENOMIC DNA]</scope>
    <source>
        <strain evidence="9 10">DSM 45408</strain>
    </source>
</reference>
<feature type="transmembrane region" description="Helical" evidence="7">
    <location>
        <begin position="164"/>
        <end position="183"/>
    </location>
</feature>
<dbReference type="EMBL" id="FQVX01000004">
    <property type="protein sequence ID" value="SHH07729.1"/>
    <property type="molecule type" value="Genomic_DNA"/>
</dbReference>
<evidence type="ECO:0000256" key="1">
    <source>
        <dbReference type="ARBA" id="ARBA00004141"/>
    </source>
</evidence>
<keyword evidence="10" id="KW-1185">Reference proteome</keyword>
<feature type="transmembrane region" description="Helical" evidence="7">
    <location>
        <begin position="239"/>
        <end position="255"/>
    </location>
</feature>
<evidence type="ECO:0000256" key="7">
    <source>
        <dbReference type="SAM" id="Phobius"/>
    </source>
</evidence>
<sequence length="289" mass="30348">MPPPASPPTTCYRHPDRPTGVRCARCDRPICPECMTPAAVGFQCPDDVRAGNAGVRRPRRASGWSAARRRFGPVTATLVAVNVVVFVITAVSAVSEGASPLDNYESEVFRDFSLVPVLVDVYGQDWRLITGAFLHIGITHLLLNMLSLLLFGPEIEARLGWWRYLAVYLVSALGGAVAIQLFGDPGRPVAGASAAIYGLLGAMGVLLVAARQDLRGLLALLAINVVISFLPGVSLLGHLGGLAAGLLATTLLVLARRRVAVQAAGLALLAVAMVVLVLVVPVPVVVLGL</sequence>
<dbReference type="PANTHER" id="PTHR43731:SF14">
    <property type="entry name" value="PRESENILIN-ASSOCIATED RHOMBOID-LIKE PROTEIN, MITOCHONDRIAL"/>
    <property type="match status" value="1"/>
</dbReference>
<gene>
    <name evidence="9" type="ORF">SAMN05444351_3949</name>
</gene>
<dbReference type="GO" id="GO:0004252">
    <property type="term" value="F:serine-type endopeptidase activity"/>
    <property type="evidence" value="ECO:0007669"/>
    <property type="project" value="InterPro"/>
</dbReference>
<comment type="subcellular location">
    <subcellularLocation>
        <location evidence="1">Membrane</location>
        <topology evidence="1">Multi-pass membrane protein</topology>
    </subcellularLocation>
</comment>
<evidence type="ECO:0000313" key="10">
    <source>
        <dbReference type="Proteomes" id="UP000184471"/>
    </source>
</evidence>
<keyword evidence="4" id="KW-0378">Hydrolase</keyword>
<dbReference type="Proteomes" id="UP000184471">
    <property type="component" value="Unassembled WGS sequence"/>
</dbReference>
<evidence type="ECO:0000256" key="5">
    <source>
        <dbReference type="ARBA" id="ARBA00022989"/>
    </source>
</evidence>
<evidence type="ECO:0000256" key="4">
    <source>
        <dbReference type="ARBA" id="ARBA00022801"/>
    </source>
</evidence>
<evidence type="ECO:0000256" key="6">
    <source>
        <dbReference type="ARBA" id="ARBA00023136"/>
    </source>
</evidence>
<keyword evidence="9" id="KW-0645">Protease</keyword>
<dbReference type="AlphaFoldDB" id="A0A1M5Q1W9"/>
<name>A0A1M5Q1W9_9ACTN</name>
<proteinExistence type="inferred from homology"/>
<evidence type="ECO:0000256" key="3">
    <source>
        <dbReference type="ARBA" id="ARBA00022692"/>
    </source>
</evidence>
<accession>A0A1M5Q1W9</accession>
<dbReference type="InterPro" id="IPR050925">
    <property type="entry name" value="Rhomboid_protease_S54"/>
</dbReference>
<dbReference type="Pfam" id="PF01694">
    <property type="entry name" value="Rhomboid"/>
    <property type="match status" value="1"/>
</dbReference>
<dbReference type="GO" id="GO:0006508">
    <property type="term" value="P:proteolysis"/>
    <property type="evidence" value="ECO:0007669"/>
    <property type="project" value="UniProtKB-KW"/>
</dbReference>